<organism evidence="8 9">
    <name type="scientific">Dokdonella immobilis</name>
    <dbReference type="NCBI Taxonomy" id="578942"/>
    <lineage>
        <taxon>Bacteria</taxon>
        <taxon>Pseudomonadati</taxon>
        <taxon>Pseudomonadota</taxon>
        <taxon>Gammaproteobacteria</taxon>
        <taxon>Lysobacterales</taxon>
        <taxon>Rhodanobacteraceae</taxon>
        <taxon>Dokdonella</taxon>
    </lineage>
</organism>
<dbReference type="GO" id="GO:0008270">
    <property type="term" value="F:zinc ion binding"/>
    <property type="evidence" value="ECO:0007669"/>
    <property type="project" value="UniProtKB-UniRule"/>
</dbReference>
<accession>A0A1I4Z715</accession>
<dbReference type="PANTHER" id="PTHR10640:SF7">
    <property type="entry name" value="METHYLTHIORIBULOSE-1-PHOSPHATE DEHYDRATASE"/>
    <property type="match status" value="1"/>
</dbReference>
<evidence type="ECO:0000259" key="7">
    <source>
        <dbReference type="SMART" id="SM01007"/>
    </source>
</evidence>
<dbReference type="NCBIfam" id="TIGR03328">
    <property type="entry name" value="salvage_mtnB"/>
    <property type="match status" value="1"/>
</dbReference>
<comment type="function">
    <text evidence="6">Catalyzes the dehydration of methylthioribulose-1-phosphate (MTRu-1-P) into 2,3-diketo-5-methylthiopentyl-1-phosphate (DK-MTP-1-P).</text>
</comment>
<keyword evidence="2 6" id="KW-0479">Metal-binding</keyword>
<feature type="domain" description="Class II aldolase/adducin N-terminal" evidence="7">
    <location>
        <begin position="22"/>
        <end position="211"/>
    </location>
</feature>
<dbReference type="Pfam" id="PF00596">
    <property type="entry name" value="Aldolase_II"/>
    <property type="match status" value="1"/>
</dbReference>
<evidence type="ECO:0000256" key="1">
    <source>
        <dbReference type="ARBA" id="ARBA00022605"/>
    </source>
</evidence>
<evidence type="ECO:0000256" key="3">
    <source>
        <dbReference type="ARBA" id="ARBA00022833"/>
    </source>
</evidence>
<dbReference type="InterPro" id="IPR001303">
    <property type="entry name" value="Aldolase_II/adducin_N"/>
</dbReference>
<dbReference type="PANTHER" id="PTHR10640">
    <property type="entry name" value="METHYLTHIORIBULOSE-1-PHOSPHATE DEHYDRATASE"/>
    <property type="match status" value="1"/>
</dbReference>
<dbReference type="UniPathway" id="UPA00904">
    <property type="reaction ID" value="UER00875"/>
</dbReference>
<sequence length="218" mass="24115">MNRSPAIETLPYDKSLLAAHAQTIADNARELAALGWTPATSSNFSMRLDDRHAAVTVSGRDKGRLGADDIMVVDFDNRPVATEARPSAETALHTQIYRRFPTVGAVLHTHSRVQSVASRLFAGAGKVRFEGWELQKAISGYSTHESVLDLPVFPNTQDMAELVARIDAWLDAGKPLHGYLIDGHGIYAWGIDMAEARRHLEAFEFLLNCELDLRRLHA</sequence>
<dbReference type="OrthoDB" id="9805559at2"/>
<dbReference type="HAMAP" id="MF_01677">
    <property type="entry name" value="Salvage_MtnB"/>
    <property type="match status" value="1"/>
</dbReference>
<feature type="binding site" evidence="6">
    <location>
        <position position="108"/>
    </location>
    <ligand>
        <name>Zn(2+)</name>
        <dbReference type="ChEBI" id="CHEBI:29105"/>
    </ligand>
</feature>
<dbReference type="InterPro" id="IPR036409">
    <property type="entry name" value="Aldolase_II/adducin_N_sf"/>
</dbReference>
<name>A0A1I4Z715_9GAMM</name>
<keyword evidence="3 6" id="KW-0862">Zinc</keyword>
<proteinExistence type="inferred from homology"/>
<feature type="binding site" evidence="6">
    <location>
        <position position="110"/>
    </location>
    <ligand>
        <name>Zn(2+)</name>
        <dbReference type="ChEBI" id="CHEBI:29105"/>
    </ligand>
</feature>
<dbReference type="GO" id="GO:0005737">
    <property type="term" value="C:cytoplasm"/>
    <property type="evidence" value="ECO:0007669"/>
    <property type="project" value="UniProtKB-UniRule"/>
</dbReference>
<dbReference type="Gene3D" id="3.40.225.10">
    <property type="entry name" value="Class II aldolase/adducin N-terminal domain"/>
    <property type="match status" value="1"/>
</dbReference>
<dbReference type="RefSeq" id="WP_092409124.1">
    <property type="nucleotide sequence ID" value="NZ_FOVF01000023.1"/>
</dbReference>
<dbReference type="AlphaFoldDB" id="A0A1I4Z715"/>
<dbReference type="SUPFAM" id="SSF53639">
    <property type="entry name" value="AraD/HMP-PK domain-like"/>
    <property type="match status" value="1"/>
</dbReference>
<dbReference type="GO" id="GO:0046570">
    <property type="term" value="F:methylthioribulose 1-phosphate dehydratase activity"/>
    <property type="evidence" value="ECO:0007669"/>
    <property type="project" value="UniProtKB-UniRule"/>
</dbReference>
<dbReference type="EC" id="4.2.1.109" evidence="6"/>
<dbReference type="GO" id="GO:0019509">
    <property type="term" value="P:L-methionine salvage from methylthioadenosine"/>
    <property type="evidence" value="ECO:0007669"/>
    <property type="project" value="UniProtKB-UniRule"/>
</dbReference>
<keyword evidence="5 6" id="KW-0456">Lyase</keyword>
<dbReference type="InterPro" id="IPR017714">
    <property type="entry name" value="MethylthioRu-1-P_deHdtase_MtnB"/>
</dbReference>
<gene>
    <name evidence="6" type="primary">mtnB</name>
    <name evidence="8" type="ORF">SAMN05216289_12329</name>
</gene>
<dbReference type="EMBL" id="FOVF01000023">
    <property type="protein sequence ID" value="SFN46071.1"/>
    <property type="molecule type" value="Genomic_DNA"/>
</dbReference>
<comment type="catalytic activity">
    <reaction evidence="6">
        <text>5-(methylsulfanyl)-D-ribulose 1-phosphate = 5-methylsulfanyl-2,3-dioxopentyl phosphate + H2O</text>
        <dbReference type="Rhea" id="RHEA:15549"/>
        <dbReference type="ChEBI" id="CHEBI:15377"/>
        <dbReference type="ChEBI" id="CHEBI:58548"/>
        <dbReference type="ChEBI" id="CHEBI:58828"/>
        <dbReference type="EC" id="4.2.1.109"/>
    </reaction>
</comment>
<reference evidence="8 9" key="1">
    <citation type="submission" date="2016-10" db="EMBL/GenBank/DDBJ databases">
        <authorList>
            <person name="de Groot N.N."/>
        </authorList>
    </citation>
    <scope>NUCLEOTIDE SEQUENCE [LARGE SCALE GENOMIC DNA]</scope>
    <source>
        <strain evidence="8 9">CGMCC 1.7659</strain>
    </source>
</reference>
<comment type="cofactor">
    <cofactor evidence="6">
        <name>Zn(2+)</name>
        <dbReference type="ChEBI" id="CHEBI:29105"/>
    </cofactor>
    <text evidence="6">Binds 1 zinc ion per subunit.</text>
</comment>
<dbReference type="Proteomes" id="UP000198575">
    <property type="component" value="Unassembled WGS sequence"/>
</dbReference>
<evidence type="ECO:0000256" key="6">
    <source>
        <dbReference type="HAMAP-Rule" id="MF_01677"/>
    </source>
</evidence>
<comment type="similarity">
    <text evidence="6">Belongs to the aldolase class II family. MtnB subfamily.</text>
</comment>
<dbReference type="GO" id="GO:0005996">
    <property type="term" value="P:monosaccharide metabolic process"/>
    <property type="evidence" value="ECO:0007669"/>
    <property type="project" value="UniProtKB-ARBA"/>
</dbReference>
<protein>
    <recommendedName>
        <fullName evidence="6">Methylthioribulose-1-phosphate dehydratase</fullName>
        <shortName evidence="6">MTRu-1-P dehydratase</shortName>
        <ecNumber evidence="6">4.2.1.109</ecNumber>
    </recommendedName>
</protein>
<keyword evidence="9" id="KW-1185">Reference proteome</keyword>
<evidence type="ECO:0000256" key="2">
    <source>
        <dbReference type="ARBA" id="ARBA00022723"/>
    </source>
</evidence>
<dbReference type="NCBIfam" id="NF006672">
    <property type="entry name" value="PRK09220.1"/>
    <property type="match status" value="1"/>
</dbReference>
<keyword evidence="1 6" id="KW-0028">Amino-acid biosynthesis</keyword>
<dbReference type="SMART" id="SM01007">
    <property type="entry name" value="Aldolase_II"/>
    <property type="match status" value="1"/>
</dbReference>
<dbReference type="STRING" id="578942.SAMN05216289_12329"/>
<evidence type="ECO:0000256" key="4">
    <source>
        <dbReference type="ARBA" id="ARBA00023167"/>
    </source>
</evidence>
<evidence type="ECO:0000313" key="8">
    <source>
        <dbReference type="EMBL" id="SFN46071.1"/>
    </source>
</evidence>
<keyword evidence="4 6" id="KW-0486">Methionine biosynthesis</keyword>
<evidence type="ECO:0000256" key="5">
    <source>
        <dbReference type="ARBA" id="ARBA00023239"/>
    </source>
</evidence>
<comment type="pathway">
    <text evidence="6">Amino-acid biosynthesis; L-methionine biosynthesis via salvage pathway; L-methionine from S-methyl-5-thio-alpha-D-ribose 1-phosphate: step 2/6.</text>
</comment>
<evidence type="ECO:0000313" key="9">
    <source>
        <dbReference type="Proteomes" id="UP000198575"/>
    </source>
</evidence>